<organism evidence="3 4">
    <name type="scientific">Macrolepiota fuliginosa MF-IS2</name>
    <dbReference type="NCBI Taxonomy" id="1400762"/>
    <lineage>
        <taxon>Eukaryota</taxon>
        <taxon>Fungi</taxon>
        <taxon>Dikarya</taxon>
        <taxon>Basidiomycota</taxon>
        <taxon>Agaricomycotina</taxon>
        <taxon>Agaricomycetes</taxon>
        <taxon>Agaricomycetidae</taxon>
        <taxon>Agaricales</taxon>
        <taxon>Agaricineae</taxon>
        <taxon>Agaricaceae</taxon>
        <taxon>Macrolepiota</taxon>
    </lineage>
</organism>
<gene>
    <name evidence="3" type="ORF">P691DRAFT_43579</name>
</gene>
<dbReference type="EMBL" id="MU151061">
    <property type="protein sequence ID" value="KAF9453458.1"/>
    <property type="molecule type" value="Genomic_DNA"/>
</dbReference>
<keyword evidence="4" id="KW-1185">Reference proteome</keyword>
<dbReference type="Proteomes" id="UP000807342">
    <property type="component" value="Unassembled WGS sequence"/>
</dbReference>
<dbReference type="Gene3D" id="2.130.10.10">
    <property type="entry name" value="YVTN repeat-like/Quinoprotein amine dehydrogenase"/>
    <property type="match status" value="1"/>
</dbReference>
<evidence type="ECO:0008006" key="5">
    <source>
        <dbReference type="Google" id="ProtNLM"/>
    </source>
</evidence>
<feature type="repeat" description="WD" evidence="1">
    <location>
        <begin position="49"/>
        <end position="90"/>
    </location>
</feature>
<sequence length="104" mass="11432">MPPHPTSSNGQPMQTTVALSNSMMSKYKPAKIFKNIVDPPAAGTPAQRTNNGPRHITGITFDDRGDTLVTSAEDETFRLWSCKTGKQVLCCGFEGLHSWQFQGY</sequence>
<name>A0A9P6C9T6_9AGAR</name>
<feature type="region of interest" description="Disordered" evidence="2">
    <location>
        <begin position="38"/>
        <end position="59"/>
    </location>
</feature>
<dbReference type="PROSITE" id="PS50082">
    <property type="entry name" value="WD_REPEATS_2"/>
    <property type="match status" value="1"/>
</dbReference>
<dbReference type="InterPro" id="IPR001680">
    <property type="entry name" value="WD40_rpt"/>
</dbReference>
<evidence type="ECO:0000256" key="1">
    <source>
        <dbReference type="PROSITE-ProRule" id="PRU00221"/>
    </source>
</evidence>
<protein>
    <recommendedName>
        <fullName evidence="5">WD40 repeat-like protein</fullName>
    </recommendedName>
</protein>
<evidence type="ECO:0000313" key="4">
    <source>
        <dbReference type="Proteomes" id="UP000807342"/>
    </source>
</evidence>
<proteinExistence type="predicted"/>
<keyword evidence="1" id="KW-0853">WD repeat</keyword>
<dbReference type="AlphaFoldDB" id="A0A9P6C9T6"/>
<dbReference type="InterPro" id="IPR011044">
    <property type="entry name" value="Quino_amine_DH_bsu"/>
</dbReference>
<reference evidence="3" key="1">
    <citation type="submission" date="2020-11" db="EMBL/GenBank/DDBJ databases">
        <authorList>
            <consortium name="DOE Joint Genome Institute"/>
            <person name="Ahrendt S."/>
            <person name="Riley R."/>
            <person name="Andreopoulos W."/>
            <person name="Labutti K."/>
            <person name="Pangilinan J."/>
            <person name="Ruiz-Duenas F.J."/>
            <person name="Barrasa J.M."/>
            <person name="Sanchez-Garcia M."/>
            <person name="Camarero S."/>
            <person name="Miyauchi S."/>
            <person name="Serrano A."/>
            <person name="Linde D."/>
            <person name="Babiker R."/>
            <person name="Drula E."/>
            <person name="Ayuso-Fernandez I."/>
            <person name="Pacheco R."/>
            <person name="Padilla G."/>
            <person name="Ferreira P."/>
            <person name="Barriuso J."/>
            <person name="Kellner H."/>
            <person name="Castanera R."/>
            <person name="Alfaro M."/>
            <person name="Ramirez L."/>
            <person name="Pisabarro A.G."/>
            <person name="Kuo A."/>
            <person name="Tritt A."/>
            <person name="Lipzen A."/>
            <person name="He G."/>
            <person name="Yan M."/>
            <person name="Ng V."/>
            <person name="Cullen D."/>
            <person name="Martin F."/>
            <person name="Rosso M.-N."/>
            <person name="Henrissat B."/>
            <person name="Hibbett D."/>
            <person name="Martinez A.T."/>
            <person name="Grigoriev I.V."/>
        </authorList>
    </citation>
    <scope>NUCLEOTIDE SEQUENCE</scope>
    <source>
        <strain evidence="3">MF-IS2</strain>
    </source>
</reference>
<dbReference type="InterPro" id="IPR015943">
    <property type="entry name" value="WD40/YVTN_repeat-like_dom_sf"/>
</dbReference>
<evidence type="ECO:0000256" key="2">
    <source>
        <dbReference type="SAM" id="MobiDB-lite"/>
    </source>
</evidence>
<comment type="caution">
    <text evidence="3">The sequence shown here is derived from an EMBL/GenBank/DDBJ whole genome shotgun (WGS) entry which is preliminary data.</text>
</comment>
<accession>A0A9P6C9T6</accession>
<dbReference type="SUPFAM" id="SSF50969">
    <property type="entry name" value="YVTN repeat-like/Quinoprotein amine dehydrogenase"/>
    <property type="match status" value="1"/>
</dbReference>
<dbReference type="OrthoDB" id="27537at2759"/>
<evidence type="ECO:0000313" key="3">
    <source>
        <dbReference type="EMBL" id="KAF9453458.1"/>
    </source>
</evidence>